<feature type="domain" description="7,8-dihydro-6-hydroxymethylpterin-pyrophosphokinase" evidence="13">
    <location>
        <begin position="89"/>
        <end position="100"/>
    </location>
</feature>
<evidence type="ECO:0000256" key="2">
    <source>
        <dbReference type="ARBA" id="ARBA00005810"/>
    </source>
</evidence>
<dbReference type="RefSeq" id="WP_348387397.1">
    <property type="nucleotide sequence ID" value="NZ_CP134146.1"/>
</dbReference>
<dbReference type="EC" id="2.7.6.3" evidence="3"/>
<gene>
    <name evidence="14" type="primary">folK</name>
    <name evidence="14" type="ORF">RI845_17145</name>
</gene>
<name>A0ABY9TKE4_9GAMM</name>
<proteinExistence type="inferred from homology"/>
<dbReference type="InterPro" id="IPR000550">
    <property type="entry name" value="Hppk"/>
</dbReference>
<reference evidence="15" key="1">
    <citation type="submission" date="2023-09" db="EMBL/GenBank/DDBJ databases">
        <authorList>
            <person name="Li S."/>
            <person name="Li X."/>
            <person name="Zhang C."/>
            <person name="Zhao Z."/>
        </authorList>
    </citation>
    <scope>NUCLEOTIDE SEQUENCE [LARGE SCALE GENOMIC DNA]</scope>
    <source>
        <strain evidence="15">SQ345</strain>
    </source>
</reference>
<evidence type="ECO:0000256" key="12">
    <source>
        <dbReference type="ARBA" id="ARBA00033413"/>
    </source>
</evidence>
<keyword evidence="8" id="KW-0067">ATP-binding</keyword>
<evidence type="ECO:0000256" key="6">
    <source>
        <dbReference type="ARBA" id="ARBA00022741"/>
    </source>
</evidence>
<evidence type="ECO:0000256" key="4">
    <source>
        <dbReference type="ARBA" id="ARBA00016218"/>
    </source>
</evidence>
<keyword evidence="15" id="KW-1185">Reference proteome</keyword>
<evidence type="ECO:0000256" key="9">
    <source>
        <dbReference type="ARBA" id="ARBA00022909"/>
    </source>
</evidence>
<evidence type="ECO:0000256" key="8">
    <source>
        <dbReference type="ARBA" id="ARBA00022840"/>
    </source>
</evidence>
<evidence type="ECO:0000256" key="5">
    <source>
        <dbReference type="ARBA" id="ARBA00022679"/>
    </source>
</evidence>
<dbReference type="GO" id="GO:0003848">
    <property type="term" value="F:2-amino-4-hydroxy-6-hydroxymethyldihydropteridine diphosphokinase activity"/>
    <property type="evidence" value="ECO:0007669"/>
    <property type="project" value="UniProtKB-EC"/>
</dbReference>
<dbReference type="PANTHER" id="PTHR43071:SF1">
    <property type="entry name" value="2-AMINO-4-HYDROXY-6-HYDROXYMETHYLDIHYDROPTERIDINE PYROPHOSPHOKINASE"/>
    <property type="match status" value="1"/>
</dbReference>
<evidence type="ECO:0000313" key="15">
    <source>
        <dbReference type="Proteomes" id="UP001248581"/>
    </source>
</evidence>
<keyword evidence="6" id="KW-0547">Nucleotide-binding</keyword>
<dbReference type="PANTHER" id="PTHR43071">
    <property type="entry name" value="2-AMINO-4-HYDROXY-6-HYDROXYMETHYLDIHYDROPTERIDINE PYROPHOSPHOKINASE"/>
    <property type="match status" value="1"/>
</dbReference>
<accession>A0ABY9TKE4</accession>
<evidence type="ECO:0000256" key="10">
    <source>
        <dbReference type="ARBA" id="ARBA00029409"/>
    </source>
</evidence>
<dbReference type="InterPro" id="IPR035907">
    <property type="entry name" value="Hppk_sf"/>
</dbReference>
<dbReference type="Gene3D" id="3.30.70.560">
    <property type="entry name" value="7,8-Dihydro-6-hydroxymethylpterin-pyrophosphokinase HPPK"/>
    <property type="match status" value="1"/>
</dbReference>
<comment type="function">
    <text evidence="10">Catalyzes the transfer of pyrophosphate from adenosine triphosphate (ATP) to 6-hydroxymethyl-7,8-dihydropterin, an enzymatic step in folate biosynthesis pathway.</text>
</comment>
<dbReference type="Proteomes" id="UP001248581">
    <property type="component" value="Chromosome"/>
</dbReference>
<evidence type="ECO:0000256" key="11">
    <source>
        <dbReference type="ARBA" id="ARBA00029766"/>
    </source>
</evidence>
<dbReference type="NCBIfam" id="TIGR01498">
    <property type="entry name" value="folK"/>
    <property type="match status" value="1"/>
</dbReference>
<dbReference type="Pfam" id="PF01288">
    <property type="entry name" value="HPPK"/>
    <property type="match status" value="1"/>
</dbReference>
<keyword evidence="7" id="KW-0418">Kinase</keyword>
<keyword evidence="5 14" id="KW-0808">Transferase</keyword>
<evidence type="ECO:0000256" key="7">
    <source>
        <dbReference type="ARBA" id="ARBA00022777"/>
    </source>
</evidence>
<evidence type="ECO:0000313" key="14">
    <source>
        <dbReference type="EMBL" id="WNC68240.1"/>
    </source>
</evidence>
<dbReference type="PROSITE" id="PS00794">
    <property type="entry name" value="HPPK"/>
    <property type="match status" value="1"/>
</dbReference>
<dbReference type="EMBL" id="CP134146">
    <property type="protein sequence ID" value="WNC68240.1"/>
    <property type="molecule type" value="Genomic_DNA"/>
</dbReference>
<organism evidence="14 15">
    <name type="scientific">Thalassotalea nanhaiensis</name>
    <dbReference type="NCBI Taxonomy" id="3065648"/>
    <lineage>
        <taxon>Bacteria</taxon>
        <taxon>Pseudomonadati</taxon>
        <taxon>Pseudomonadota</taxon>
        <taxon>Gammaproteobacteria</taxon>
        <taxon>Alteromonadales</taxon>
        <taxon>Colwelliaceae</taxon>
        <taxon>Thalassotalea</taxon>
    </lineage>
</organism>
<evidence type="ECO:0000259" key="13">
    <source>
        <dbReference type="PROSITE" id="PS00794"/>
    </source>
</evidence>
<evidence type="ECO:0000256" key="1">
    <source>
        <dbReference type="ARBA" id="ARBA00005051"/>
    </source>
</evidence>
<dbReference type="SUPFAM" id="SSF55083">
    <property type="entry name" value="6-hydroxymethyl-7,8-dihydropterin pyrophosphokinase, HPPK"/>
    <property type="match status" value="1"/>
</dbReference>
<evidence type="ECO:0000256" key="3">
    <source>
        <dbReference type="ARBA" id="ARBA00013253"/>
    </source>
</evidence>
<protein>
    <recommendedName>
        <fullName evidence="4">2-amino-4-hydroxy-6-hydroxymethyldihydropteridine pyrophosphokinase</fullName>
        <ecNumber evidence="3">2.7.6.3</ecNumber>
    </recommendedName>
    <alternativeName>
        <fullName evidence="11">6-hydroxymethyl-7,8-dihydropterin pyrophosphokinase</fullName>
    </alternativeName>
    <alternativeName>
        <fullName evidence="12">7,8-dihydro-6-hydroxymethylpterin-pyrophosphokinase</fullName>
    </alternativeName>
</protein>
<dbReference type="CDD" id="cd00483">
    <property type="entry name" value="HPPK"/>
    <property type="match status" value="1"/>
</dbReference>
<comment type="similarity">
    <text evidence="2">Belongs to the HPPK family.</text>
</comment>
<sequence>MTIVYIGLGSNLDDPDVQIEQAVIQLGQLTKTKFVAVSSLYSSKPMGPQDQPDYMNAVACIDTMLTPIELLDQLQAIELSFGRIRKDERWGARVLDLDILLFGDQVINNERLTIPHYGMKVREFVIYPLAELNSNLVLPDGTNVSNLKIQLDDNGLFVVRKLQLL</sequence>
<comment type="pathway">
    <text evidence="1">Cofactor biosynthesis; tetrahydrofolate biosynthesis; 2-amino-4-hydroxy-6-hydroxymethyl-7,8-dihydropteridine diphosphate from 7,8-dihydroneopterin triphosphate: step 4/4.</text>
</comment>
<keyword evidence="9" id="KW-0289">Folate biosynthesis</keyword>